<dbReference type="InterPro" id="IPR000160">
    <property type="entry name" value="GGDEF_dom"/>
</dbReference>
<dbReference type="PROSITE" id="PS50113">
    <property type="entry name" value="PAC"/>
    <property type="match status" value="1"/>
</dbReference>
<dbReference type="Proteomes" id="UP000292459">
    <property type="component" value="Unassembled WGS sequence"/>
</dbReference>
<dbReference type="Gene3D" id="1.10.510.10">
    <property type="entry name" value="Transferase(Phosphotransferase) domain 1"/>
    <property type="match status" value="1"/>
</dbReference>
<dbReference type="InterPro" id="IPR011009">
    <property type="entry name" value="Kinase-like_dom_sf"/>
</dbReference>
<evidence type="ECO:0000256" key="2">
    <source>
        <dbReference type="SAM" id="Coils"/>
    </source>
</evidence>
<dbReference type="EMBL" id="QVFV01000002">
    <property type="protein sequence ID" value="RZM78770.1"/>
    <property type="molecule type" value="Genomic_DNA"/>
</dbReference>
<dbReference type="Pfam" id="PF00069">
    <property type="entry name" value="Pkinase"/>
    <property type="match status" value="1"/>
</dbReference>
<evidence type="ECO:0000259" key="5">
    <source>
        <dbReference type="PROSITE" id="PS50887"/>
    </source>
</evidence>
<dbReference type="Pfam" id="PF00990">
    <property type="entry name" value="GGDEF"/>
    <property type="match status" value="1"/>
</dbReference>
<protein>
    <submittedName>
        <fullName evidence="6">Diguanylate cyclase</fullName>
    </submittedName>
</protein>
<keyword evidence="2" id="KW-0175">Coiled coil</keyword>
<evidence type="ECO:0000313" key="7">
    <source>
        <dbReference type="Proteomes" id="UP000292459"/>
    </source>
</evidence>
<accession>A0A4Q7E6L1</accession>
<dbReference type="InterPro" id="IPR029787">
    <property type="entry name" value="Nucleotide_cyclase"/>
</dbReference>
<dbReference type="Gene3D" id="3.40.50.300">
    <property type="entry name" value="P-loop containing nucleotide triphosphate hydrolases"/>
    <property type="match status" value="1"/>
</dbReference>
<name>A0A4Q7E6L1_9CYAN</name>
<comment type="subcellular location">
    <subcellularLocation>
        <location evidence="1">Membrane</location>
        <topology evidence="1">Single-pass membrane protein</topology>
    </subcellularLocation>
</comment>
<dbReference type="PROSITE" id="PS50011">
    <property type="entry name" value="PROTEIN_KINASE_DOM"/>
    <property type="match status" value="1"/>
</dbReference>
<reference evidence="6 7" key="1">
    <citation type="submission" date="2018-11" db="EMBL/GenBank/DDBJ databases">
        <title>Whole genome sequencing of an environmental sample.</title>
        <authorList>
            <person name="Sarangi A.N."/>
            <person name="Singh D."/>
            <person name="Tripathy S."/>
        </authorList>
    </citation>
    <scope>NUCLEOTIDE SEQUENCE [LARGE SCALE GENOMIC DNA]</scope>
    <source>
        <strain evidence="6 7">Lakshadweep</strain>
    </source>
</reference>
<dbReference type="OrthoDB" id="573511at2"/>
<evidence type="ECO:0000259" key="4">
    <source>
        <dbReference type="PROSITE" id="PS50113"/>
    </source>
</evidence>
<dbReference type="InterPro" id="IPR000014">
    <property type="entry name" value="PAS"/>
</dbReference>
<dbReference type="SMART" id="SM00086">
    <property type="entry name" value="PAC"/>
    <property type="match status" value="1"/>
</dbReference>
<feature type="coiled-coil region" evidence="2">
    <location>
        <begin position="1629"/>
        <end position="1681"/>
    </location>
</feature>
<dbReference type="GO" id="GO:0005524">
    <property type="term" value="F:ATP binding"/>
    <property type="evidence" value="ECO:0007669"/>
    <property type="project" value="InterPro"/>
</dbReference>
<dbReference type="InterPro" id="IPR000719">
    <property type="entry name" value="Prot_kinase_dom"/>
</dbReference>
<dbReference type="InterPro" id="IPR029016">
    <property type="entry name" value="GAF-like_dom_sf"/>
</dbReference>
<dbReference type="CDD" id="cd01949">
    <property type="entry name" value="GGDEF"/>
    <property type="match status" value="1"/>
</dbReference>
<gene>
    <name evidence="6" type="ORF">DYY88_08205</name>
</gene>
<feature type="domain" description="Protein kinase" evidence="3">
    <location>
        <begin position="7"/>
        <end position="269"/>
    </location>
</feature>
<dbReference type="SUPFAM" id="SSF55785">
    <property type="entry name" value="PYP-like sensor domain (PAS domain)"/>
    <property type="match status" value="1"/>
</dbReference>
<dbReference type="GO" id="GO:0004672">
    <property type="term" value="F:protein kinase activity"/>
    <property type="evidence" value="ECO:0007669"/>
    <property type="project" value="InterPro"/>
</dbReference>
<dbReference type="SUPFAM" id="SSF56112">
    <property type="entry name" value="Protein kinase-like (PK-like)"/>
    <property type="match status" value="1"/>
</dbReference>
<evidence type="ECO:0000256" key="1">
    <source>
        <dbReference type="ARBA" id="ARBA00004167"/>
    </source>
</evidence>
<dbReference type="Pfam" id="PF13191">
    <property type="entry name" value="AAA_16"/>
    <property type="match status" value="1"/>
</dbReference>
<dbReference type="InterPro" id="IPR000700">
    <property type="entry name" value="PAS-assoc_C"/>
</dbReference>
<dbReference type="PANTHER" id="PTHR43642:SF1">
    <property type="entry name" value="HYBRID SIGNAL TRANSDUCTION HISTIDINE KINASE G"/>
    <property type="match status" value="1"/>
</dbReference>
<dbReference type="CDD" id="cd14014">
    <property type="entry name" value="STKc_PknB_like"/>
    <property type="match status" value="1"/>
</dbReference>
<dbReference type="RefSeq" id="WP_084607145.1">
    <property type="nucleotide sequence ID" value="NZ_QVFV01000002.1"/>
</dbReference>
<evidence type="ECO:0000259" key="3">
    <source>
        <dbReference type="PROSITE" id="PS50011"/>
    </source>
</evidence>
<dbReference type="Gene3D" id="3.30.450.20">
    <property type="entry name" value="PAS domain"/>
    <property type="match status" value="1"/>
</dbReference>
<dbReference type="Gene3D" id="3.30.450.40">
    <property type="match status" value="1"/>
</dbReference>
<dbReference type="InterPro" id="IPR027417">
    <property type="entry name" value="P-loop_NTPase"/>
</dbReference>
<dbReference type="SMART" id="SM00065">
    <property type="entry name" value="GAF"/>
    <property type="match status" value="1"/>
</dbReference>
<dbReference type="SUPFAM" id="SSF55073">
    <property type="entry name" value="Nucleotide cyclase"/>
    <property type="match status" value="1"/>
</dbReference>
<feature type="domain" description="PAC" evidence="4">
    <location>
        <begin position="1586"/>
        <end position="1638"/>
    </location>
</feature>
<dbReference type="PROSITE" id="PS50887">
    <property type="entry name" value="GGDEF"/>
    <property type="match status" value="1"/>
</dbReference>
<feature type="domain" description="GGDEF" evidence="5">
    <location>
        <begin position="1709"/>
        <end position="1846"/>
    </location>
</feature>
<dbReference type="InterPro" id="IPR003018">
    <property type="entry name" value="GAF"/>
</dbReference>
<dbReference type="InterPro" id="IPR001610">
    <property type="entry name" value="PAC"/>
</dbReference>
<dbReference type="InterPro" id="IPR053159">
    <property type="entry name" value="Hybrid_Histidine_Kinase"/>
</dbReference>
<dbReference type="PANTHER" id="PTHR43642">
    <property type="entry name" value="HYBRID SIGNAL TRANSDUCTION HISTIDINE KINASE G"/>
    <property type="match status" value="1"/>
</dbReference>
<dbReference type="Pfam" id="PF01590">
    <property type="entry name" value="GAF"/>
    <property type="match status" value="1"/>
</dbReference>
<dbReference type="SUPFAM" id="SSF52540">
    <property type="entry name" value="P-loop containing nucleoside triphosphate hydrolases"/>
    <property type="match status" value="1"/>
</dbReference>
<dbReference type="InterPro" id="IPR043128">
    <property type="entry name" value="Rev_trsase/Diguanyl_cyclase"/>
</dbReference>
<keyword evidence="7" id="KW-1185">Reference proteome</keyword>
<dbReference type="InterPro" id="IPR035965">
    <property type="entry name" value="PAS-like_dom_sf"/>
</dbReference>
<comment type="caution">
    <text evidence="6">The sequence shown here is derived from an EMBL/GenBank/DDBJ whole genome shotgun (WGS) entry which is preliminary data.</text>
</comment>
<evidence type="ECO:0000313" key="6">
    <source>
        <dbReference type="EMBL" id="RZM78770.1"/>
    </source>
</evidence>
<dbReference type="NCBIfam" id="TIGR00254">
    <property type="entry name" value="GGDEF"/>
    <property type="match status" value="1"/>
</dbReference>
<dbReference type="NCBIfam" id="TIGR00229">
    <property type="entry name" value="sensory_box"/>
    <property type="match status" value="1"/>
</dbReference>
<sequence>MFSLPRYRNFVPLYDGPNSRVYRAEAIADARPVILKILKADYPTTEQLKRYQQEYRLCKELNCAGVIKAYQLQTWRKTLVIAFEDFGGIDLEQWRSQQAGPVSIAAGLEIGLKIAQALAELHRHNVIHKDINPANVVLHPPSMQLKIIDLGISTQLSRETLSLRSLEAIEGTPAYLSPEQTGRMNRPLDYRTDFYSLGATLYDLLTGRPPFVGADLAEMIHSHLARPPLRPEALNAEIPPMVSRLVLRLLAKNAEERYYSADGVVHDLQQCLTAWNADGQIPMFELGQADYRDRLQIPAKLYGRETEVAALLAACDRTAQPDTPAEYVLVSGYSGIGKTALVQETHKLITAQRGNYTSGKFDQLQRNLPYSALIQAFTTLVRQLLTRSEAEVAQWRSHLQQALTPNAAVLIEIIPDLELILGPQPAVPTLSATAAQNRLNRVFEQFIRVFSQPERPLILFLDDLQWADNASLQLIKVILQAEAHQALLLIGAYRDNEVDAMHPLRQVIAELQQAQVRMQELHLQPLKFEQIGQLLHDTFPQTPTAARDELARLLKVKTGGNPFFMGEFLKSLETAGLITCDRQQGWQWHLSDIEAANMTDNVVALMVSKLQQLPPATQAALQVGAAIGNHFTLQLLAAVQAEPLFITAAHLWQAAQAGFIIPENDNYKLWQAIADSDLTLPADQQPAEVSYRFLHDRVQQAAYSLIAPEQLATLHWRIGRTWQQQLTPDQQQECLFDLLNHLNYGWQQLHEPSERLALAQLNLAAGQKGIAAAAYGPAWGYLNTGLQCLGEQGWQQQYALTLALTQAAAEAAFLNGDFEQMDQLITTVVSHANGILDCVPVYTVQIQALMARHELAAAAQLGVRVLRQLGVRLPQQPNQIQILWGLGRTKIALLGQSPEALVQLSTMQAPEAIAATQVLASIASATYLAVPNLFPLTVFKQVELSARQGNLPVSAFSYAMYGIILCGVIGDLNDGYQFGQLAMALLDRFETRAISARTLFVVNAFIRHWREPLSSTRPELQQGFQVGCETGDLEYASFCGQMSIMHRFFLGESLPELAQYTDRMATKVLKFKKQPIYELIQQSRQVIHVLTANGDVPLRLEGPFYNAAELLPQHLEDDYRTAIFYFYSYKLFLHYLFDQPQQALVSADQAKPYLKAVVALYISGWFTFYDALARLELAATANLAQRRSLLRTVRQHRRQLKRWAQSAPANYSHKLALVDAELHRLQRRPSAAGKTYDRAIDLALQHDFIAEAGLACERAARFYLARQRLIVARAYFQEAVYLYRQWGATAKVGQLEASFGEHLQLEGSIASFKHPQTLTSGRQHSTTGNHRSEDLDLLTVIETAKTIAEEIHLDQLLTTLMQLLIENAGAQRGLLLFEVDGQLAIAASYEVASEPVDLTSVMLTAASDRLSTGVVNYVARTGDNVVLNDATQADQFEQDPYIQTQQPRSLLCAPLHHQGKLAGIVYLENNLVVGAFTPQRLELVNLISAQAAISLDNARLYEQTRESERQLMQFIEAMPIGVGIFQGNGTPHYMNQQAQILLNGAATDKASVEPLTQLFKAQVLATGDRYPADKLPIHQAMRGIASAVDDLAIRAGDRTIPIELHSAPIMTEAGQLKYVIAVFQDITERQRAQKLLADYSHELQQAVRQRTTELAQEVKERQRAQEQLLLANQELHRLANVDGLTQVSNRRSFDQKLDTEWRRLQRTRMPLSLILFDVDFFKRYNDEYGHQAGDACLVRLAQAVTQVVNRSTDMVARYGGEEFAIVLPETTAAGAIAIANRVQQAVATLAIPHKQSEVAPYVTLSMGIASQIPATDSTPTDLIAQADAALYQAKRQGRDRYCVSPHTESVN</sequence>
<organism evidence="6 7">
    <name type="scientific">Leptolyngbya iicbica LK</name>
    <dbReference type="NCBI Taxonomy" id="2294035"/>
    <lineage>
        <taxon>Bacteria</taxon>
        <taxon>Bacillati</taxon>
        <taxon>Cyanobacteriota</taxon>
        <taxon>Cyanophyceae</taxon>
        <taxon>Leptolyngbyales</taxon>
        <taxon>Leptolyngbyaceae</taxon>
        <taxon>Leptolyngbya group</taxon>
        <taxon>Leptolyngbya</taxon>
        <taxon>Leptolyngbya iicbica</taxon>
    </lineage>
</organism>
<dbReference type="SMART" id="SM00267">
    <property type="entry name" value="GGDEF"/>
    <property type="match status" value="1"/>
</dbReference>
<dbReference type="SUPFAM" id="SSF55781">
    <property type="entry name" value="GAF domain-like"/>
    <property type="match status" value="1"/>
</dbReference>
<dbReference type="GO" id="GO:0016020">
    <property type="term" value="C:membrane"/>
    <property type="evidence" value="ECO:0007669"/>
    <property type="project" value="UniProtKB-SubCell"/>
</dbReference>
<dbReference type="InterPro" id="IPR041664">
    <property type="entry name" value="AAA_16"/>
</dbReference>
<proteinExistence type="predicted"/>
<dbReference type="Gene3D" id="3.30.70.270">
    <property type="match status" value="1"/>
</dbReference>
<dbReference type="FunFam" id="3.30.70.270:FF:000001">
    <property type="entry name" value="Diguanylate cyclase domain protein"/>
    <property type="match status" value="1"/>
</dbReference>